<dbReference type="InterPro" id="IPR053982">
    <property type="entry name" value="Gp44/GpP-like_C"/>
</dbReference>
<dbReference type="InterPro" id="IPR026276">
    <property type="entry name" value="Baseplate_GpP"/>
</dbReference>
<dbReference type="Gene3D" id="2.30.300.10">
    <property type="entry name" value="Baseplate protein-like domain - beta roll fold"/>
    <property type="match status" value="1"/>
</dbReference>
<dbReference type="PIRSF" id="PIRSF004440">
    <property type="entry name" value="GpP"/>
    <property type="match status" value="1"/>
</dbReference>
<dbReference type="EMBL" id="JBAFVH010000001">
    <property type="protein sequence ID" value="MFG1370691.1"/>
    <property type="molecule type" value="Genomic_DNA"/>
</dbReference>
<feature type="domain" description="Baseplate hub protein gp44/GpP-like C-terminal" evidence="3">
    <location>
        <begin position="251"/>
        <end position="329"/>
    </location>
</feature>
<evidence type="ECO:0000313" key="6">
    <source>
        <dbReference type="Proteomes" id="UP001604002"/>
    </source>
</evidence>
<feature type="region of interest" description="Disordered" evidence="1">
    <location>
        <begin position="329"/>
        <end position="348"/>
    </location>
</feature>
<organism evidence="5 6">
    <name type="scientific">Xanthobacter oligotrophicus</name>
    <dbReference type="NCBI Taxonomy" id="2607286"/>
    <lineage>
        <taxon>Bacteria</taxon>
        <taxon>Pseudomonadati</taxon>
        <taxon>Pseudomonadota</taxon>
        <taxon>Alphaproteobacteria</taxon>
        <taxon>Hyphomicrobiales</taxon>
        <taxon>Xanthobacteraceae</taxon>
        <taxon>Xanthobacter</taxon>
    </lineage>
</organism>
<evidence type="ECO:0000313" key="5">
    <source>
        <dbReference type="EMBL" id="MFG1370691.1"/>
    </source>
</evidence>
<dbReference type="Gene3D" id="3.55.50.10">
    <property type="entry name" value="Baseplate protein-like domains"/>
    <property type="match status" value="1"/>
</dbReference>
<dbReference type="Pfam" id="PF21683">
    <property type="entry name" value="GpP-like_1st"/>
    <property type="match status" value="1"/>
</dbReference>
<evidence type="ECO:0000259" key="4">
    <source>
        <dbReference type="Pfam" id="PF22255"/>
    </source>
</evidence>
<comment type="caution">
    <text evidence="5">The sequence shown here is derived from an EMBL/GenBank/DDBJ whole genome shotgun (WGS) entry which is preliminary data.</text>
</comment>
<evidence type="ECO:0000259" key="3">
    <source>
        <dbReference type="Pfam" id="PF21929"/>
    </source>
</evidence>
<feature type="domain" description="Baseplate hub protein gp44-like N-terminal" evidence="2">
    <location>
        <begin position="6"/>
        <end position="91"/>
    </location>
</feature>
<dbReference type="Pfam" id="PF21929">
    <property type="entry name" value="GpP_4th"/>
    <property type="match status" value="1"/>
</dbReference>
<proteinExistence type="predicted"/>
<gene>
    <name evidence="5" type="ORF">V5F32_00780</name>
</gene>
<dbReference type="InterPro" id="IPR053981">
    <property type="entry name" value="Gp44/GpP-like_2nd"/>
</dbReference>
<reference evidence="5 6" key="1">
    <citation type="submission" date="2024-02" db="EMBL/GenBank/DDBJ databases">
        <title>Expansion and revision of Xanthobacter and proposal of Roseixanthobacter gen. nov.</title>
        <authorList>
            <person name="Soltysiak M.P.M."/>
            <person name="Jalihal A."/>
            <person name="Ory A."/>
            <person name="Chrisophersen C."/>
            <person name="Lee A.D."/>
            <person name="Boulton J."/>
            <person name="Springer M."/>
        </authorList>
    </citation>
    <scope>NUCLEOTIDE SEQUENCE [LARGE SCALE GENOMIC DNA]</scope>
    <source>
        <strain evidence="5 6">23A</strain>
    </source>
</reference>
<feature type="domain" description="Baseplate hub protein gp44/GpP-like second" evidence="4">
    <location>
        <begin position="93"/>
        <end position="173"/>
    </location>
</feature>
<dbReference type="Gene3D" id="3.30.1920.10">
    <property type="entry name" value="Baseplate protein-like domains - 2 layer sandwich fold"/>
    <property type="match status" value="1"/>
</dbReference>
<dbReference type="SUPFAM" id="SSF69279">
    <property type="entry name" value="Phage tail proteins"/>
    <property type="match status" value="2"/>
</dbReference>
<protein>
    <recommendedName>
        <fullName evidence="7">Phage tail protein</fullName>
    </recommendedName>
</protein>
<dbReference type="InterPro" id="IPR049354">
    <property type="entry name" value="GpP-like_N"/>
</dbReference>
<name>A0ABW6ZPQ2_9HYPH</name>
<dbReference type="InterPro" id="IPR023399">
    <property type="entry name" value="Baseplate-like_2-layer_sand"/>
</dbReference>
<dbReference type="RefSeq" id="WP_393990779.1">
    <property type="nucleotide sequence ID" value="NZ_JBAFVH010000001.1"/>
</dbReference>
<evidence type="ECO:0008006" key="7">
    <source>
        <dbReference type="Google" id="ProtNLM"/>
    </source>
</evidence>
<sequence length="348" mass="37431">MGDERITVTAGGKTYASFIRVEVSAAFNEAARSFQIECAHEGGPGVTAWTFGAGASVSIASNGSPMLTGYVDSYKPRVSARERTAIVSGRSKAADFVDSSAEHKTGEMRDKTVKDLAKELDKFGVGIKAEGDLKKIKVMRITPGETAFRAVERYCRSQGLTLCGQADGSILIGKAGSKRHAGGLIEGVNLLEAEADHNWSGRHSDYKVKGQRPDGHGAPNLEIERMVRDSAVKRYRPVIVVVEEDTDDERAGERAKNRKERAAGAALRSTVTVQGFRDEGGTLWEPGYTVYVESPSLSIQQDMLIERAVWRQDEGGSLCTLSVVDPRAYGGKAGKGNKSGGAWDTGEK</sequence>
<keyword evidence="6" id="KW-1185">Reference proteome</keyword>
<evidence type="ECO:0000256" key="1">
    <source>
        <dbReference type="SAM" id="MobiDB-lite"/>
    </source>
</evidence>
<dbReference type="Proteomes" id="UP001604002">
    <property type="component" value="Unassembled WGS sequence"/>
</dbReference>
<evidence type="ECO:0000259" key="2">
    <source>
        <dbReference type="Pfam" id="PF21683"/>
    </source>
</evidence>
<accession>A0ABW6ZPQ2</accession>
<dbReference type="Pfam" id="PF22255">
    <property type="entry name" value="Gp44-like_2nd"/>
    <property type="match status" value="1"/>
</dbReference>